<accession>A0A2Z6P2U1</accession>
<sequence>MGRMMMMDAISLLNRVNHAIRKHAARASKEVANQILEAELESQMKKWLLKNPCKPWFNQADEKNLRKIYYSSWN</sequence>
<proteinExistence type="predicted"/>
<dbReference type="EMBL" id="DF973939">
    <property type="protein sequence ID" value="GAU42772.1"/>
    <property type="molecule type" value="Genomic_DNA"/>
</dbReference>
<name>A0A2Z6P2U1_TRISU</name>
<dbReference type="AlphaFoldDB" id="A0A2Z6P2U1"/>
<keyword evidence="2" id="KW-1185">Reference proteome</keyword>
<protein>
    <submittedName>
        <fullName evidence="1">Uncharacterized protein</fullName>
    </submittedName>
</protein>
<dbReference type="Proteomes" id="UP000242715">
    <property type="component" value="Unassembled WGS sequence"/>
</dbReference>
<evidence type="ECO:0000313" key="2">
    <source>
        <dbReference type="Proteomes" id="UP000242715"/>
    </source>
</evidence>
<organism evidence="1 2">
    <name type="scientific">Trifolium subterraneum</name>
    <name type="common">Subterranean clover</name>
    <dbReference type="NCBI Taxonomy" id="3900"/>
    <lineage>
        <taxon>Eukaryota</taxon>
        <taxon>Viridiplantae</taxon>
        <taxon>Streptophyta</taxon>
        <taxon>Embryophyta</taxon>
        <taxon>Tracheophyta</taxon>
        <taxon>Spermatophyta</taxon>
        <taxon>Magnoliopsida</taxon>
        <taxon>eudicotyledons</taxon>
        <taxon>Gunneridae</taxon>
        <taxon>Pentapetalae</taxon>
        <taxon>rosids</taxon>
        <taxon>fabids</taxon>
        <taxon>Fabales</taxon>
        <taxon>Fabaceae</taxon>
        <taxon>Papilionoideae</taxon>
        <taxon>50 kb inversion clade</taxon>
        <taxon>NPAAA clade</taxon>
        <taxon>Hologalegina</taxon>
        <taxon>IRL clade</taxon>
        <taxon>Trifolieae</taxon>
        <taxon>Trifolium</taxon>
    </lineage>
</organism>
<reference evidence="2" key="1">
    <citation type="journal article" date="2017" name="Front. Plant Sci.">
        <title>Climate Clever Clovers: New Paradigm to Reduce the Environmental Footprint of Ruminants by Breeding Low Methanogenic Forages Utilizing Haplotype Variation.</title>
        <authorList>
            <person name="Kaur P."/>
            <person name="Appels R."/>
            <person name="Bayer P.E."/>
            <person name="Keeble-Gagnere G."/>
            <person name="Wang J."/>
            <person name="Hirakawa H."/>
            <person name="Shirasawa K."/>
            <person name="Vercoe P."/>
            <person name="Stefanova K."/>
            <person name="Durmic Z."/>
            <person name="Nichols P."/>
            <person name="Revell C."/>
            <person name="Isobe S.N."/>
            <person name="Edwards D."/>
            <person name="Erskine W."/>
        </authorList>
    </citation>
    <scope>NUCLEOTIDE SEQUENCE [LARGE SCALE GENOMIC DNA]</scope>
    <source>
        <strain evidence="2">cv. Daliak</strain>
    </source>
</reference>
<gene>
    <name evidence="1" type="ORF">TSUD_239350</name>
</gene>
<evidence type="ECO:0000313" key="1">
    <source>
        <dbReference type="EMBL" id="GAU42772.1"/>
    </source>
</evidence>